<organism evidence="1 2">
    <name type="scientific">Selenihalanaerobacter shriftii</name>
    <dbReference type="NCBI Taxonomy" id="142842"/>
    <lineage>
        <taxon>Bacteria</taxon>
        <taxon>Bacillati</taxon>
        <taxon>Bacillota</taxon>
        <taxon>Clostridia</taxon>
        <taxon>Halanaerobiales</taxon>
        <taxon>Halobacteroidaceae</taxon>
        <taxon>Selenihalanaerobacter</taxon>
    </lineage>
</organism>
<accession>A0A1T4LZ38</accession>
<proteinExistence type="predicted"/>
<gene>
    <name evidence="1" type="ORF">SAMN02745118_01313</name>
</gene>
<dbReference type="RefSeq" id="WP_200806427.1">
    <property type="nucleotide sequence ID" value="NZ_FUWM01000009.1"/>
</dbReference>
<evidence type="ECO:0000313" key="2">
    <source>
        <dbReference type="Proteomes" id="UP000190625"/>
    </source>
</evidence>
<name>A0A1T4LZ38_9FIRM</name>
<keyword evidence="2" id="KW-1185">Reference proteome</keyword>
<reference evidence="2" key="1">
    <citation type="submission" date="2017-02" db="EMBL/GenBank/DDBJ databases">
        <authorList>
            <person name="Varghese N."/>
            <person name="Submissions S."/>
        </authorList>
    </citation>
    <scope>NUCLEOTIDE SEQUENCE [LARGE SCALE GENOMIC DNA]</scope>
    <source>
        <strain evidence="2">ATCC BAA-73</strain>
    </source>
</reference>
<dbReference type="EMBL" id="FUWM01000009">
    <property type="protein sequence ID" value="SJZ60003.1"/>
    <property type="molecule type" value="Genomic_DNA"/>
</dbReference>
<dbReference type="AlphaFoldDB" id="A0A1T4LZ38"/>
<protein>
    <submittedName>
        <fullName evidence="1">Uncharacterized protein</fullName>
    </submittedName>
</protein>
<dbReference type="Proteomes" id="UP000190625">
    <property type="component" value="Unassembled WGS sequence"/>
</dbReference>
<dbReference type="STRING" id="142842.SAMN02745118_01313"/>
<sequence length="58" mass="6656">MNSPEISECVLEHKICTGCRECDYCDLNENKVCNNCMKCVEGDDSDFRAIKVTDIKYE</sequence>
<evidence type="ECO:0000313" key="1">
    <source>
        <dbReference type="EMBL" id="SJZ60003.1"/>
    </source>
</evidence>